<accession>A0ABQ6LI23</accession>
<dbReference type="RefSeq" id="WP_285669958.1">
    <property type="nucleotide sequence ID" value="NZ_BSYI01000003.1"/>
</dbReference>
<name>A0ABQ6LI23_9RHOB</name>
<evidence type="ECO:0000313" key="2">
    <source>
        <dbReference type="Proteomes" id="UP001239909"/>
    </source>
</evidence>
<comment type="caution">
    <text evidence="1">The sequence shown here is derived from an EMBL/GenBank/DDBJ whole genome shotgun (WGS) entry which is preliminary data.</text>
</comment>
<sequence>MTAATDYAIEVKFDRKVKLRRVAGSTIQKDEKKKRSRKVLGSTSPRMEITDPVLVWETEGEGAEVTLRLVSIAATITFATQIKIDKAIDTATTCYKEVKAHELEHVKIWQSGVKRFAPKIVSELEMLFARLLPAEEALPAGKVKARQQRADEVVRQLLPWTAQHYGEKISRLSKKHDTKAELDRIQGICGLYLLQP</sequence>
<organism evidence="1 2">
    <name type="scientific">Paralimibaculum aggregatum</name>
    <dbReference type="NCBI Taxonomy" id="3036245"/>
    <lineage>
        <taxon>Bacteria</taxon>
        <taxon>Pseudomonadati</taxon>
        <taxon>Pseudomonadota</taxon>
        <taxon>Alphaproteobacteria</taxon>
        <taxon>Rhodobacterales</taxon>
        <taxon>Paracoccaceae</taxon>
        <taxon>Paralimibaculum</taxon>
    </lineage>
</organism>
<reference evidence="1 2" key="1">
    <citation type="submission" date="2023-04" db="EMBL/GenBank/DDBJ databases">
        <title>Marinoamorphus aggregata gen. nov., sp. Nov., isolate from tissue of brittle star Ophioplocus japonicus.</title>
        <authorList>
            <person name="Kawano K."/>
            <person name="Sawayama S."/>
            <person name="Nakagawa S."/>
        </authorList>
    </citation>
    <scope>NUCLEOTIDE SEQUENCE [LARGE SCALE GENOMIC DNA]</scope>
    <source>
        <strain evidence="1 2">NKW23</strain>
    </source>
</reference>
<proteinExistence type="predicted"/>
<dbReference type="Proteomes" id="UP001239909">
    <property type="component" value="Unassembled WGS sequence"/>
</dbReference>
<gene>
    <name evidence="1" type="ORF">LNKW23_05050</name>
</gene>
<keyword evidence="2" id="KW-1185">Reference proteome</keyword>
<dbReference type="EMBL" id="BSYI01000003">
    <property type="protein sequence ID" value="GMG81292.1"/>
    <property type="molecule type" value="Genomic_DNA"/>
</dbReference>
<evidence type="ECO:0000313" key="1">
    <source>
        <dbReference type="EMBL" id="GMG81292.1"/>
    </source>
</evidence>
<protein>
    <recommendedName>
        <fullName evidence="3">DUF922 domain-containing protein</fullName>
    </recommendedName>
</protein>
<evidence type="ECO:0008006" key="3">
    <source>
        <dbReference type="Google" id="ProtNLM"/>
    </source>
</evidence>